<gene>
    <name evidence="1" type="ORF">DP114_31865</name>
</gene>
<evidence type="ECO:0000313" key="2">
    <source>
        <dbReference type="Proteomes" id="UP000503129"/>
    </source>
</evidence>
<reference evidence="1 2" key="1">
    <citation type="submission" date="2018-06" db="EMBL/GenBank/DDBJ databases">
        <title>Comparative genomics of Brasilonema spp. strains.</title>
        <authorList>
            <person name="Alvarenga D.O."/>
            <person name="Fiore M.F."/>
            <person name="Varani A.M."/>
        </authorList>
    </citation>
    <scope>NUCLEOTIDE SEQUENCE [LARGE SCALE GENOMIC DNA]</scope>
    <source>
        <strain evidence="1 2">CENA114</strain>
    </source>
</reference>
<keyword evidence="2" id="KW-1185">Reference proteome</keyword>
<accession>A0A856MRV2</accession>
<dbReference type="AlphaFoldDB" id="A0A856MRV2"/>
<organism evidence="1 2">
    <name type="scientific">Brasilonema sennae CENA114</name>
    <dbReference type="NCBI Taxonomy" id="415709"/>
    <lineage>
        <taxon>Bacteria</taxon>
        <taxon>Bacillati</taxon>
        <taxon>Cyanobacteriota</taxon>
        <taxon>Cyanophyceae</taxon>
        <taxon>Nostocales</taxon>
        <taxon>Scytonemataceae</taxon>
        <taxon>Brasilonema</taxon>
        <taxon>Bromeliae group (in: Brasilonema)</taxon>
    </lineage>
</organism>
<dbReference type="KEGG" id="bsen:DP114_31865"/>
<dbReference type="Proteomes" id="UP000503129">
    <property type="component" value="Chromosome"/>
</dbReference>
<sequence length="255" mass="29542">MAIRVHGFMSSGKRYIQVENQPHHITGIFKTLMHFSENMHHCTLKDAENAYFKYEEDGTITFYQRENSEMCDSVGIWTYLVYECPEAEEKVFPDLSIDTSANSLKQLFAGYKIVQVTVDIKDYLKYQYIQDEYLDVQLPCDWNTSVGRKIANLLLEEFEAFKSSTIFTERAGQEYGKTVLDGFIKAAQEVLENGGTLRDFESAQYDVLKKIRIDDMANLILEYNDYRIWQAALPSKSKAVEYAFSTALRLICRIK</sequence>
<name>A0A856MRV2_9CYAN</name>
<proteinExistence type="predicted"/>
<protein>
    <submittedName>
        <fullName evidence="1">Uncharacterized protein</fullName>
    </submittedName>
</protein>
<evidence type="ECO:0000313" key="1">
    <source>
        <dbReference type="EMBL" id="QDL11886.1"/>
    </source>
</evidence>
<dbReference type="RefSeq" id="WP_169268336.1">
    <property type="nucleotide sequence ID" value="NZ_CAWOXK010000001.1"/>
</dbReference>
<dbReference type="EMBL" id="CP030118">
    <property type="protein sequence ID" value="QDL11886.1"/>
    <property type="molecule type" value="Genomic_DNA"/>
</dbReference>